<dbReference type="AlphaFoldDB" id="A0AAD6V4A3"/>
<reference evidence="1" key="1">
    <citation type="submission" date="2023-03" db="EMBL/GenBank/DDBJ databases">
        <title>Massive genome expansion in bonnet fungi (Mycena s.s.) driven by repeated elements and novel gene families across ecological guilds.</title>
        <authorList>
            <consortium name="Lawrence Berkeley National Laboratory"/>
            <person name="Harder C.B."/>
            <person name="Miyauchi S."/>
            <person name="Viragh M."/>
            <person name="Kuo A."/>
            <person name="Thoen E."/>
            <person name="Andreopoulos B."/>
            <person name="Lu D."/>
            <person name="Skrede I."/>
            <person name="Drula E."/>
            <person name="Henrissat B."/>
            <person name="Morin E."/>
            <person name="Kohler A."/>
            <person name="Barry K."/>
            <person name="LaButti K."/>
            <person name="Morin E."/>
            <person name="Salamov A."/>
            <person name="Lipzen A."/>
            <person name="Mereny Z."/>
            <person name="Hegedus B."/>
            <person name="Baldrian P."/>
            <person name="Stursova M."/>
            <person name="Weitz H."/>
            <person name="Taylor A."/>
            <person name="Grigoriev I.V."/>
            <person name="Nagy L.G."/>
            <person name="Martin F."/>
            <person name="Kauserud H."/>
        </authorList>
    </citation>
    <scope>NUCLEOTIDE SEQUENCE</scope>
    <source>
        <strain evidence="1">9144</strain>
    </source>
</reference>
<evidence type="ECO:0000313" key="2">
    <source>
        <dbReference type="Proteomes" id="UP001219525"/>
    </source>
</evidence>
<protein>
    <submittedName>
        <fullName evidence="1">Uncharacterized protein</fullName>
    </submittedName>
</protein>
<name>A0AAD6V4A3_9AGAR</name>
<gene>
    <name evidence="1" type="ORF">GGX14DRAFT_324538</name>
</gene>
<sequence>TPRRTKWEKMHDILGHISKDLDGLGIFLELLFYNRPHGEKDVRTKRHKSMVSAFLGGQNTGANTVKMGHIIELIYNHRQSQPPTHTPERELAFSPKVAHTDISFARPSLSSWALVLVGKEARRQIGNLTQNDPTDPTDTTQMRASTNGRVRDANVASWEKFTKSLSIPEIAKKYERRSPVAWYLSEMMAASTKAGVL</sequence>
<proteinExistence type="predicted"/>
<organism evidence="1 2">
    <name type="scientific">Mycena pura</name>
    <dbReference type="NCBI Taxonomy" id="153505"/>
    <lineage>
        <taxon>Eukaryota</taxon>
        <taxon>Fungi</taxon>
        <taxon>Dikarya</taxon>
        <taxon>Basidiomycota</taxon>
        <taxon>Agaricomycotina</taxon>
        <taxon>Agaricomycetes</taxon>
        <taxon>Agaricomycetidae</taxon>
        <taxon>Agaricales</taxon>
        <taxon>Marasmiineae</taxon>
        <taxon>Mycenaceae</taxon>
        <taxon>Mycena</taxon>
    </lineage>
</organism>
<evidence type="ECO:0000313" key="1">
    <source>
        <dbReference type="EMBL" id="KAJ7199394.1"/>
    </source>
</evidence>
<feature type="non-terminal residue" evidence="1">
    <location>
        <position position="1"/>
    </location>
</feature>
<feature type="non-terminal residue" evidence="1">
    <location>
        <position position="197"/>
    </location>
</feature>
<keyword evidence="2" id="KW-1185">Reference proteome</keyword>
<dbReference type="Proteomes" id="UP001219525">
    <property type="component" value="Unassembled WGS sequence"/>
</dbReference>
<dbReference type="EMBL" id="JARJCW010000068">
    <property type="protein sequence ID" value="KAJ7199394.1"/>
    <property type="molecule type" value="Genomic_DNA"/>
</dbReference>
<accession>A0AAD6V4A3</accession>
<comment type="caution">
    <text evidence="1">The sequence shown here is derived from an EMBL/GenBank/DDBJ whole genome shotgun (WGS) entry which is preliminary data.</text>
</comment>